<dbReference type="EMBL" id="JAKFHA010000023">
    <property type="protein sequence ID" value="MCF2531362.1"/>
    <property type="molecule type" value="Genomic_DNA"/>
</dbReference>
<dbReference type="InterPro" id="IPR036513">
    <property type="entry name" value="STAS_dom_sf"/>
</dbReference>
<feature type="domain" description="STAS" evidence="3">
    <location>
        <begin position="10"/>
        <end position="101"/>
    </location>
</feature>
<dbReference type="InterPro" id="IPR002645">
    <property type="entry name" value="STAS_dom"/>
</dbReference>
<reference evidence="4" key="1">
    <citation type="submission" date="2022-01" db="EMBL/GenBank/DDBJ databases">
        <title>Genome-Based Taxonomic Classification of the Phylum Actinobacteria.</title>
        <authorList>
            <person name="Gao Y."/>
        </authorList>
    </citation>
    <scope>NUCLEOTIDE SEQUENCE</scope>
    <source>
        <strain evidence="4">KLBMP 8922</strain>
    </source>
</reference>
<dbReference type="AlphaFoldDB" id="A0AA41U500"/>
<evidence type="ECO:0000256" key="2">
    <source>
        <dbReference type="RuleBase" id="RU003749"/>
    </source>
</evidence>
<evidence type="ECO:0000313" key="5">
    <source>
        <dbReference type="Proteomes" id="UP001165378"/>
    </source>
</evidence>
<evidence type="ECO:0000313" key="4">
    <source>
        <dbReference type="EMBL" id="MCF2531362.1"/>
    </source>
</evidence>
<comment type="similarity">
    <text evidence="1 2">Belongs to the anti-sigma-factor antagonist family.</text>
</comment>
<name>A0AA41U500_9ACTN</name>
<dbReference type="PANTHER" id="PTHR33495:SF2">
    <property type="entry name" value="ANTI-SIGMA FACTOR ANTAGONIST TM_1081-RELATED"/>
    <property type="match status" value="1"/>
</dbReference>
<evidence type="ECO:0000259" key="3">
    <source>
        <dbReference type="PROSITE" id="PS50801"/>
    </source>
</evidence>
<dbReference type="Proteomes" id="UP001165378">
    <property type="component" value="Unassembled WGS sequence"/>
</dbReference>
<dbReference type="InterPro" id="IPR058548">
    <property type="entry name" value="MlaB-like_STAS"/>
</dbReference>
<accession>A0AA41U500</accession>
<dbReference type="SUPFAM" id="SSF52091">
    <property type="entry name" value="SpoIIaa-like"/>
    <property type="match status" value="1"/>
</dbReference>
<organism evidence="4 5">
    <name type="scientific">Yinghuangia soli</name>
    <dbReference type="NCBI Taxonomy" id="2908204"/>
    <lineage>
        <taxon>Bacteria</taxon>
        <taxon>Bacillati</taxon>
        <taxon>Actinomycetota</taxon>
        <taxon>Actinomycetes</taxon>
        <taxon>Kitasatosporales</taxon>
        <taxon>Streptomycetaceae</taxon>
        <taxon>Yinghuangia</taxon>
    </lineage>
</organism>
<evidence type="ECO:0000256" key="1">
    <source>
        <dbReference type="ARBA" id="ARBA00009013"/>
    </source>
</evidence>
<sequence>MHVWGDDRELHLSGTLDVHSAADVRARVHTAVDRGTGDFVLDVSRVDTLDATGLGLLVAIHRRAGRRERRFVLRGATPAVHRILVITRLHRILVLQGAVAA</sequence>
<comment type="caution">
    <text evidence="4">The sequence shown here is derived from an EMBL/GenBank/DDBJ whole genome shotgun (WGS) entry which is preliminary data.</text>
</comment>
<dbReference type="CDD" id="cd07043">
    <property type="entry name" value="STAS_anti-anti-sigma_factors"/>
    <property type="match status" value="1"/>
</dbReference>
<dbReference type="GO" id="GO:0043856">
    <property type="term" value="F:anti-sigma factor antagonist activity"/>
    <property type="evidence" value="ECO:0007669"/>
    <property type="project" value="InterPro"/>
</dbReference>
<dbReference type="NCBIfam" id="TIGR00377">
    <property type="entry name" value="ant_ant_sig"/>
    <property type="match status" value="1"/>
</dbReference>
<dbReference type="Pfam" id="PF13466">
    <property type="entry name" value="STAS_2"/>
    <property type="match status" value="1"/>
</dbReference>
<gene>
    <name evidence="4" type="ORF">LZ495_29660</name>
</gene>
<protein>
    <recommendedName>
        <fullName evidence="2">Anti-sigma factor antagonist</fullName>
    </recommendedName>
</protein>
<dbReference type="PANTHER" id="PTHR33495">
    <property type="entry name" value="ANTI-SIGMA FACTOR ANTAGONIST TM_1081-RELATED-RELATED"/>
    <property type="match status" value="1"/>
</dbReference>
<proteinExistence type="inferred from homology"/>
<dbReference type="RefSeq" id="WP_235056025.1">
    <property type="nucleotide sequence ID" value="NZ_JAKFHA010000023.1"/>
</dbReference>
<keyword evidence="5" id="KW-1185">Reference proteome</keyword>
<dbReference type="PROSITE" id="PS50801">
    <property type="entry name" value="STAS"/>
    <property type="match status" value="1"/>
</dbReference>
<dbReference type="InterPro" id="IPR003658">
    <property type="entry name" value="Anti-sigma_ant"/>
</dbReference>
<dbReference type="Gene3D" id="3.30.750.24">
    <property type="entry name" value="STAS domain"/>
    <property type="match status" value="1"/>
</dbReference>